<dbReference type="Proteomes" id="UP001347796">
    <property type="component" value="Unassembled WGS sequence"/>
</dbReference>
<feature type="region of interest" description="Disordered" evidence="1">
    <location>
        <begin position="1"/>
        <end position="73"/>
    </location>
</feature>
<keyword evidence="3" id="KW-1185">Reference proteome</keyword>
<evidence type="ECO:0000313" key="2">
    <source>
        <dbReference type="EMBL" id="KAK6195429.1"/>
    </source>
</evidence>
<name>A0AAN8KBC7_PATCE</name>
<protein>
    <submittedName>
        <fullName evidence="2">Uncharacterized protein</fullName>
    </submittedName>
</protein>
<feature type="compositionally biased region" description="Basic residues" evidence="1">
    <location>
        <begin position="52"/>
        <end position="63"/>
    </location>
</feature>
<evidence type="ECO:0000256" key="1">
    <source>
        <dbReference type="SAM" id="MobiDB-lite"/>
    </source>
</evidence>
<feature type="compositionally biased region" description="Basic and acidic residues" evidence="1">
    <location>
        <begin position="1"/>
        <end position="13"/>
    </location>
</feature>
<comment type="caution">
    <text evidence="2">The sequence shown here is derived from an EMBL/GenBank/DDBJ whole genome shotgun (WGS) entry which is preliminary data.</text>
</comment>
<evidence type="ECO:0000313" key="3">
    <source>
        <dbReference type="Proteomes" id="UP001347796"/>
    </source>
</evidence>
<dbReference type="EMBL" id="JAZGQO010000001">
    <property type="protein sequence ID" value="KAK6195429.1"/>
    <property type="molecule type" value="Genomic_DNA"/>
</dbReference>
<proteinExistence type="predicted"/>
<sequence>MAEGGDSHCEGRNKKSSSSSDGENEEIFSFGGNGKAAASSVNSLKMQNSRKEKSRPRKLKTRLKSNVSMPCEKSPNLREELDAQMAYDLQKKLNEHASEHFLLPYSHVIDTDLTLNDPVIAKEIEMEETASHDHMVAEELQRDLDNETPEEDYGGAEGPMLNTSERALRDQKLAEQLQIELDAESAQHLHDRDEPVRFPGNHTNTIVSKSSEYKPWFGLFCYFL</sequence>
<reference evidence="2 3" key="1">
    <citation type="submission" date="2024-01" db="EMBL/GenBank/DDBJ databases">
        <title>The genome of the rayed Mediterranean limpet Patella caerulea (Linnaeus, 1758).</title>
        <authorList>
            <person name="Anh-Thu Weber A."/>
            <person name="Halstead-Nussloch G."/>
        </authorList>
    </citation>
    <scope>NUCLEOTIDE SEQUENCE [LARGE SCALE GENOMIC DNA]</scope>
    <source>
        <strain evidence="2">AATW-2023a</strain>
        <tissue evidence="2">Whole specimen</tissue>
    </source>
</reference>
<accession>A0AAN8KBC7</accession>
<organism evidence="2 3">
    <name type="scientific">Patella caerulea</name>
    <name type="common">Rayed Mediterranean limpet</name>
    <dbReference type="NCBI Taxonomy" id="87958"/>
    <lineage>
        <taxon>Eukaryota</taxon>
        <taxon>Metazoa</taxon>
        <taxon>Spiralia</taxon>
        <taxon>Lophotrochozoa</taxon>
        <taxon>Mollusca</taxon>
        <taxon>Gastropoda</taxon>
        <taxon>Patellogastropoda</taxon>
        <taxon>Patelloidea</taxon>
        <taxon>Patellidae</taxon>
        <taxon>Patella</taxon>
    </lineage>
</organism>
<gene>
    <name evidence="2" type="ORF">SNE40_000864</name>
</gene>
<dbReference type="AlphaFoldDB" id="A0AAN8KBC7"/>